<reference evidence="20 21" key="1">
    <citation type="submission" date="2023-08" db="EMBL/GenBank/DDBJ databases">
        <authorList>
            <person name="Joshi A."/>
            <person name="Thite S."/>
        </authorList>
    </citation>
    <scope>NUCLEOTIDE SEQUENCE [LARGE SCALE GENOMIC DNA]</scope>
    <source>
        <strain evidence="20 21">AC40</strain>
    </source>
</reference>
<dbReference type="CDD" id="cd00082">
    <property type="entry name" value="HisKA"/>
    <property type="match status" value="1"/>
</dbReference>
<feature type="modified residue" description="4-aspartylphosphate" evidence="15">
    <location>
        <position position="857"/>
    </location>
</feature>
<feature type="transmembrane region" description="Helical" evidence="16">
    <location>
        <begin position="79"/>
        <end position="97"/>
    </location>
</feature>
<feature type="transmembrane region" description="Helical" evidence="16">
    <location>
        <begin position="51"/>
        <end position="73"/>
    </location>
</feature>
<dbReference type="Pfam" id="PF02518">
    <property type="entry name" value="HATPase_c"/>
    <property type="match status" value="1"/>
</dbReference>
<keyword evidence="12" id="KW-0902">Two-component regulatory system</keyword>
<dbReference type="PRINTS" id="PR00344">
    <property type="entry name" value="BCTRLSENSOR"/>
</dbReference>
<dbReference type="Pfam" id="PF01627">
    <property type="entry name" value="Hpt"/>
    <property type="match status" value="1"/>
</dbReference>
<dbReference type="SUPFAM" id="SSF55874">
    <property type="entry name" value="ATPase domain of HSP90 chaperone/DNA topoisomerase II/histidine kinase"/>
    <property type="match status" value="1"/>
</dbReference>
<evidence type="ECO:0000313" key="21">
    <source>
        <dbReference type="Proteomes" id="UP001231616"/>
    </source>
</evidence>
<dbReference type="Pfam" id="PF00512">
    <property type="entry name" value="HisKA"/>
    <property type="match status" value="1"/>
</dbReference>
<evidence type="ECO:0000259" key="18">
    <source>
        <dbReference type="PROSITE" id="PS50110"/>
    </source>
</evidence>
<dbReference type="SUPFAM" id="SSF103190">
    <property type="entry name" value="Sensory domain-like"/>
    <property type="match status" value="1"/>
</dbReference>
<evidence type="ECO:0000256" key="16">
    <source>
        <dbReference type="SAM" id="Phobius"/>
    </source>
</evidence>
<feature type="transmembrane region" description="Helical" evidence="16">
    <location>
        <begin position="104"/>
        <end position="124"/>
    </location>
</feature>
<comment type="catalytic activity">
    <reaction evidence="1">
        <text>ATP + protein L-histidine = ADP + protein N-phospho-L-histidine.</text>
        <dbReference type="EC" id="2.7.13.3"/>
    </reaction>
</comment>
<evidence type="ECO:0000256" key="9">
    <source>
        <dbReference type="ARBA" id="ARBA00022777"/>
    </source>
</evidence>
<evidence type="ECO:0000256" key="2">
    <source>
        <dbReference type="ARBA" id="ARBA00004429"/>
    </source>
</evidence>
<dbReference type="GO" id="GO:0005524">
    <property type="term" value="F:ATP binding"/>
    <property type="evidence" value="ECO:0007669"/>
    <property type="project" value="UniProtKB-KW"/>
</dbReference>
<evidence type="ECO:0000259" key="19">
    <source>
        <dbReference type="PROSITE" id="PS50894"/>
    </source>
</evidence>
<evidence type="ECO:0000256" key="12">
    <source>
        <dbReference type="ARBA" id="ARBA00023012"/>
    </source>
</evidence>
<dbReference type="InterPro" id="IPR036097">
    <property type="entry name" value="HisK_dim/P_sf"/>
</dbReference>
<dbReference type="InterPro" id="IPR036890">
    <property type="entry name" value="HATPase_C_sf"/>
</dbReference>
<dbReference type="PANTHER" id="PTHR43047">
    <property type="entry name" value="TWO-COMPONENT HISTIDINE PROTEIN KINASE"/>
    <property type="match status" value="1"/>
</dbReference>
<dbReference type="CDD" id="cd16922">
    <property type="entry name" value="HATPase_EvgS-ArcB-TorS-like"/>
    <property type="match status" value="1"/>
</dbReference>
<keyword evidence="5" id="KW-0997">Cell inner membrane</keyword>
<evidence type="ECO:0000256" key="6">
    <source>
        <dbReference type="ARBA" id="ARBA00022553"/>
    </source>
</evidence>
<dbReference type="Gene3D" id="1.10.287.130">
    <property type="match status" value="1"/>
</dbReference>
<evidence type="ECO:0000259" key="17">
    <source>
        <dbReference type="PROSITE" id="PS50109"/>
    </source>
</evidence>
<dbReference type="CDD" id="cd12914">
    <property type="entry name" value="PDC1_DGC_like"/>
    <property type="match status" value="1"/>
</dbReference>
<dbReference type="InterPro" id="IPR011006">
    <property type="entry name" value="CheY-like_superfamily"/>
</dbReference>
<keyword evidence="10 20" id="KW-0547">Nucleotide-binding</keyword>
<dbReference type="Pfam" id="PF00072">
    <property type="entry name" value="Response_reg"/>
    <property type="match status" value="1"/>
</dbReference>
<feature type="modified residue" description="Phosphohistidine" evidence="14">
    <location>
        <position position="981"/>
    </location>
</feature>
<dbReference type="Proteomes" id="UP001231616">
    <property type="component" value="Unassembled WGS sequence"/>
</dbReference>
<dbReference type="EC" id="2.7.13.3" evidence="3"/>
<dbReference type="PANTHER" id="PTHR43047:SF72">
    <property type="entry name" value="OSMOSENSING HISTIDINE PROTEIN KINASE SLN1"/>
    <property type="match status" value="1"/>
</dbReference>
<dbReference type="PROSITE" id="PS50894">
    <property type="entry name" value="HPT"/>
    <property type="match status" value="1"/>
</dbReference>
<comment type="caution">
    <text evidence="20">The sequence shown here is derived from an EMBL/GenBank/DDBJ whole genome shotgun (WGS) entry which is preliminary data.</text>
</comment>
<feature type="domain" description="HPt" evidence="19">
    <location>
        <begin position="942"/>
        <end position="1030"/>
    </location>
</feature>
<gene>
    <name evidence="20" type="ORF">Q3O60_06425</name>
</gene>
<evidence type="ECO:0000256" key="11">
    <source>
        <dbReference type="ARBA" id="ARBA00022989"/>
    </source>
</evidence>
<dbReference type="InterPro" id="IPR003661">
    <property type="entry name" value="HisK_dim/P_dom"/>
</dbReference>
<feature type="transmembrane region" description="Helical" evidence="16">
    <location>
        <begin position="178"/>
        <end position="198"/>
    </location>
</feature>
<evidence type="ECO:0000256" key="10">
    <source>
        <dbReference type="ARBA" id="ARBA00022840"/>
    </source>
</evidence>
<dbReference type="SMART" id="SM00448">
    <property type="entry name" value="REC"/>
    <property type="match status" value="1"/>
</dbReference>
<feature type="transmembrane region" description="Helical" evidence="16">
    <location>
        <begin position="20"/>
        <end position="39"/>
    </location>
</feature>
<dbReference type="InterPro" id="IPR005467">
    <property type="entry name" value="His_kinase_dom"/>
</dbReference>
<evidence type="ECO:0000256" key="15">
    <source>
        <dbReference type="PROSITE-ProRule" id="PRU00169"/>
    </source>
</evidence>
<dbReference type="InterPro" id="IPR029151">
    <property type="entry name" value="Sensor-like_sf"/>
</dbReference>
<keyword evidence="13 16" id="KW-0472">Membrane</keyword>
<dbReference type="InterPro" id="IPR036641">
    <property type="entry name" value="HPT_dom_sf"/>
</dbReference>
<dbReference type="PROSITE" id="PS50110">
    <property type="entry name" value="RESPONSE_REGULATORY"/>
    <property type="match status" value="1"/>
</dbReference>
<dbReference type="CDD" id="cd17546">
    <property type="entry name" value="REC_hyHK_CKI1_RcsC-like"/>
    <property type="match status" value="1"/>
</dbReference>
<evidence type="ECO:0000256" key="7">
    <source>
        <dbReference type="ARBA" id="ARBA00022679"/>
    </source>
</evidence>
<evidence type="ECO:0000256" key="13">
    <source>
        <dbReference type="ARBA" id="ARBA00023136"/>
    </source>
</evidence>
<dbReference type="SMART" id="SM00387">
    <property type="entry name" value="HATPase_c"/>
    <property type="match status" value="1"/>
</dbReference>
<evidence type="ECO:0000256" key="5">
    <source>
        <dbReference type="ARBA" id="ARBA00022519"/>
    </source>
</evidence>
<feature type="transmembrane region" description="Helical" evidence="16">
    <location>
        <begin position="136"/>
        <end position="158"/>
    </location>
</feature>
<dbReference type="Gene3D" id="3.40.50.2300">
    <property type="match status" value="1"/>
</dbReference>
<feature type="domain" description="Response regulatory" evidence="18">
    <location>
        <begin position="808"/>
        <end position="922"/>
    </location>
</feature>
<dbReference type="SUPFAM" id="SSF52172">
    <property type="entry name" value="CheY-like"/>
    <property type="match status" value="1"/>
</dbReference>
<dbReference type="SUPFAM" id="SSF47384">
    <property type="entry name" value="Homodimeric domain of signal transducing histidine kinase"/>
    <property type="match status" value="1"/>
</dbReference>
<proteinExistence type="predicted"/>
<feature type="domain" description="Histidine kinase" evidence="17">
    <location>
        <begin position="561"/>
        <end position="784"/>
    </location>
</feature>
<dbReference type="InterPro" id="IPR004358">
    <property type="entry name" value="Sig_transdc_His_kin-like_C"/>
</dbReference>
<name>A0ABT9GXN5_9GAMM</name>
<keyword evidence="21" id="KW-1185">Reference proteome</keyword>
<dbReference type="Gene3D" id="1.20.120.160">
    <property type="entry name" value="HPT domain"/>
    <property type="match status" value="1"/>
</dbReference>
<dbReference type="InterPro" id="IPR003594">
    <property type="entry name" value="HATPase_dom"/>
</dbReference>
<comment type="subcellular location">
    <subcellularLocation>
        <location evidence="2">Cell inner membrane</location>
        <topology evidence="2">Multi-pass membrane protein</topology>
    </subcellularLocation>
</comment>
<evidence type="ECO:0000256" key="14">
    <source>
        <dbReference type="PROSITE-ProRule" id="PRU00110"/>
    </source>
</evidence>
<keyword evidence="11 16" id="KW-1133">Transmembrane helix</keyword>
<accession>A0ABT9GXN5</accession>
<organism evidence="20 21">
    <name type="scientific">Alkalimonas collagenimarina</name>
    <dbReference type="NCBI Taxonomy" id="400390"/>
    <lineage>
        <taxon>Bacteria</taxon>
        <taxon>Pseudomonadati</taxon>
        <taxon>Pseudomonadota</taxon>
        <taxon>Gammaproteobacteria</taxon>
        <taxon>Alkalimonas</taxon>
    </lineage>
</organism>
<feature type="transmembrane region" description="Helical" evidence="16">
    <location>
        <begin position="436"/>
        <end position="457"/>
    </location>
</feature>
<evidence type="ECO:0000256" key="8">
    <source>
        <dbReference type="ARBA" id="ARBA00022692"/>
    </source>
</evidence>
<dbReference type="PROSITE" id="PS50109">
    <property type="entry name" value="HIS_KIN"/>
    <property type="match status" value="1"/>
</dbReference>
<evidence type="ECO:0000256" key="4">
    <source>
        <dbReference type="ARBA" id="ARBA00022475"/>
    </source>
</evidence>
<keyword evidence="8 16" id="KW-0812">Transmembrane</keyword>
<keyword evidence="4" id="KW-1003">Cell membrane</keyword>
<dbReference type="Gene3D" id="3.30.450.20">
    <property type="entry name" value="PAS domain"/>
    <property type="match status" value="1"/>
</dbReference>
<dbReference type="Gene3D" id="3.30.565.10">
    <property type="entry name" value="Histidine kinase-like ATPase, C-terminal domain"/>
    <property type="match status" value="1"/>
</dbReference>
<dbReference type="SUPFAM" id="SSF47226">
    <property type="entry name" value="Histidine-containing phosphotransfer domain, HPT domain"/>
    <property type="match status" value="1"/>
</dbReference>
<dbReference type="EMBL" id="JAUZVZ010000007">
    <property type="protein sequence ID" value="MDP4535815.1"/>
    <property type="molecule type" value="Genomic_DNA"/>
</dbReference>
<dbReference type="InterPro" id="IPR001789">
    <property type="entry name" value="Sig_transdc_resp-reg_receiver"/>
</dbReference>
<evidence type="ECO:0000256" key="1">
    <source>
        <dbReference type="ARBA" id="ARBA00000085"/>
    </source>
</evidence>
<evidence type="ECO:0000256" key="3">
    <source>
        <dbReference type="ARBA" id="ARBA00012438"/>
    </source>
</evidence>
<evidence type="ECO:0000313" key="20">
    <source>
        <dbReference type="EMBL" id="MDP4535815.1"/>
    </source>
</evidence>
<dbReference type="SMART" id="SM00388">
    <property type="entry name" value="HisKA"/>
    <property type="match status" value="1"/>
</dbReference>
<keyword evidence="6 15" id="KW-0597">Phosphoprotein</keyword>
<keyword evidence="7" id="KW-0808">Transferase</keyword>
<keyword evidence="9" id="KW-0418">Kinase</keyword>
<protein>
    <recommendedName>
        <fullName evidence="3">histidine kinase</fullName>
        <ecNumber evidence="3">2.7.13.3</ecNumber>
    </recommendedName>
</protein>
<dbReference type="RefSeq" id="WP_305893081.1">
    <property type="nucleotide sequence ID" value="NZ_JAUZVZ010000007.1"/>
</dbReference>
<keyword evidence="10 20" id="KW-0067">ATP-binding</keyword>
<dbReference type="InterPro" id="IPR008207">
    <property type="entry name" value="Sig_transdc_His_kin_Hpt_dom"/>
</dbReference>
<sequence length="1030" mass="114854">MIVAYTSLAQYWSFSWRQLWFFSYICSVGLIANLLALDLPYVAPLLLGNTAFLVILLRLGPFWGVASLALVTLPCWGSGYMWLSVAEFSLIMLGWWLGFRHIKLLFFICWGTLAPFLLLYYGIWLQMSPAQVLLNVLVLVSTGALTLIGAQLILNVVVSSKQQQRQHLAEQLAGRITVFSAAPTLVLISAALHVFVGMDLARHHNQLIRFEERFSAHSSQQLLRYRDTLQQLAWSYQQQPDAELLQHVLWLQPHFISAAVTDASGDVLDYRLRGESRQISGVNVADRPYFQQLQLKPAGTFVSDVFQGRGIGENLLFAVSAPLLNEQQEFAGIVQASVMLSSVVDLQPEMIPDRIWAVLLDNQDHQVWATPPSDSFGRWLDISVADYIAGETVFNRSWLTPIDAIPLNQLGSAILRHYQTDEGWLMILRYHLDTHLMIYNGLTLLVIGLAMLALWLLNQSAYRFVRFFIQPLQQLIESMKRFELQSEAPYCDISQKATAIEFQQLVDEYNAMALRLHQAGYTLEELNASLESRVKSRTEELAAERDRATELAGVKSRFLATMSHELRTPLTAIIGYSEQLLQQARLNETKWTNTELEQINTILRNSMYLLDLVNDILDAAKLDEGKMAVGLEPVAITAMLQEVCRDMQKQAELKQLSLSLQLDDALPDRVLTDPLRLRQIMLNLLGNAIKFTEQGGIEVLVSLTSTHRMQISVIDTGIGMSLEQLETVFSAFEQADGSTSRQYGGTGLGLHISYQLAELLQGELSVSSVMGEGSRFILELPVIEPDSAERSQVQDVLDADVLPTLIGKLLVVDDVPDIRRLVVGLMELTGLTIIEAENGQQALEQCQAHEVDLVLMDMNMPVMDGMEATRQLRASGFDAPIVALTADVLPEDKAVFLQAGCSEVLTKPIRRSHLYQTVQRLLAESQQSGPASTAEVAATMSSTAMITQLRQQYIAQLPAQYQQLTDFLKAEERRAALDLLHKIKGTAGSFGLDSISQQAASIEHKLKADAEIDPEMLAVLEEQIAAAQST</sequence>